<dbReference type="RefSeq" id="WP_200611477.1">
    <property type="nucleotide sequence ID" value="NZ_JAEHHL010000009.1"/>
</dbReference>
<evidence type="ECO:0000313" key="5">
    <source>
        <dbReference type="Proteomes" id="UP000655420"/>
    </source>
</evidence>
<evidence type="ECO:0000313" key="4">
    <source>
        <dbReference type="EMBL" id="MBK0400540.1"/>
    </source>
</evidence>
<protein>
    <submittedName>
        <fullName evidence="4">Sulfotransferase domain-containing protein</fullName>
    </submittedName>
</protein>
<dbReference type="PANTHER" id="PTHR11783">
    <property type="entry name" value="SULFOTRANSFERASE SULT"/>
    <property type="match status" value="1"/>
</dbReference>
<keyword evidence="2" id="KW-0808">Transferase</keyword>
<gene>
    <name evidence="4" type="ORF">H0I76_15170</name>
</gene>
<evidence type="ECO:0000256" key="2">
    <source>
        <dbReference type="ARBA" id="ARBA00022679"/>
    </source>
</evidence>
<dbReference type="EMBL" id="JAEHHL010000009">
    <property type="protein sequence ID" value="MBK0400540.1"/>
    <property type="molecule type" value="Genomic_DNA"/>
</dbReference>
<dbReference type="Gene3D" id="3.40.50.300">
    <property type="entry name" value="P-loop containing nucleotide triphosphate hydrolases"/>
    <property type="match status" value="1"/>
</dbReference>
<comment type="similarity">
    <text evidence="1">Belongs to the sulfotransferase 1 family.</text>
</comment>
<feature type="domain" description="Sulfotransferase" evidence="3">
    <location>
        <begin position="8"/>
        <end position="267"/>
    </location>
</feature>
<dbReference type="Proteomes" id="UP000655420">
    <property type="component" value="Unassembled WGS sequence"/>
</dbReference>
<sequence>MQTAQRIIWLASYPKSGNTWTRSFLANYFAPKGGELDINSLRQFTTGDVRQDFFDRAAGRPFHASDFDEWLLVRPKALRLIALSKPHHHFVKTHSRIERIGHIDLIPPEVTAAAIYIIRNPFDVAQSYARHLATDLDEAIDRMLDRRAMNFGPTMICEVLGSWETHVQSWVNAVGLPLHVMRYEDMAGDPERAFRGLLSFLRAPVNDGQLRRAIRGSSFDQLRKQEEKAGFVERPPGMERFFSKGKAGSWRDDLAPSHVARLREAFLPTIVKWYPELVEETASFAAGK</sequence>
<dbReference type="InterPro" id="IPR027417">
    <property type="entry name" value="P-loop_NTPase"/>
</dbReference>
<proteinExistence type="inferred from homology"/>
<dbReference type="SUPFAM" id="SSF52540">
    <property type="entry name" value="P-loop containing nucleoside triphosphate hydrolases"/>
    <property type="match status" value="1"/>
</dbReference>
<evidence type="ECO:0000256" key="1">
    <source>
        <dbReference type="ARBA" id="ARBA00005771"/>
    </source>
</evidence>
<evidence type="ECO:0000259" key="3">
    <source>
        <dbReference type="Pfam" id="PF00685"/>
    </source>
</evidence>
<reference evidence="4" key="1">
    <citation type="submission" date="2020-12" db="EMBL/GenBank/DDBJ databases">
        <title>Bacterial taxonomy.</title>
        <authorList>
            <person name="Pan X."/>
        </authorList>
    </citation>
    <scope>NUCLEOTIDE SEQUENCE</scope>
    <source>
        <strain evidence="4">M0105</strain>
    </source>
</reference>
<name>A0A8J7M970_9RHOB</name>
<organism evidence="4 5">
    <name type="scientific">Thermohalobaculum xanthum</name>
    <dbReference type="NCBI Taxonomy" id="2753746"/>
    <lineage>
        <taxon>Bacteria</taxon>
        <taxon>Pseudomonadati</taxon>
        <taxon>Pseudomonadota</taxon>
        <taxon>Alphaproteobacteria</taxon>
        <taxon>Rhodobacterales</taxon>
        <taxon>Paracoccaceae</taxon>
        <taxon>Thermohalobaculum</taxon>
    </lineage>
</organism>
<keyword evidence="5" id="KW-1185">Reference proteome</keyword>
<dbReference type="GO" id="GO:0008146">
    <property type="term" value="F:sulfotransferase activity"/>
    <property type="evidence" value="ECO:0007669"/>
    <property type="project" value="InterPro"/>
</dbReference>
<accession>A0A8J7M970</accession>
<dbReference type="AlphaFoldDB" id="A0A8J7M970"/>
<dbReference type="InterPro" id="IPR000863">
    <property type="entry name" value="Sulfotransferase_dom"/>
</dbReference>
<comment type="caution">
    <text evidence="4">The sequence shown here is derived from an EMBL/GenBank/DDBJ whole genome shotgun (WGS) entry which is preliminary data.</text>
</comment>
<dbReference type="Pfam" id="PF00685">
    <property type="entry name" value="Sulfotransfer_1"/>
    <property type="match status" value="1"/>
</dbReference>